<reference evidence="5 6" key="1">
    <citation type="journal article" date="2018" name="Evol. Lett.">
        <title>Horizontal gene cluster transfer increased hallucinogenic mushroom diversity.</title>
        <authorList>
            <person name="Reynolds H.T."/>
            <person name="Vijayakumar V."/>
            <person name="Gluck-Thaler E."/>
            <person name="Korotkin H.B."/>
            <person name="Matheny P.B."/>
            <person name="Slot J.C."/>
        </authorList>
    </citation>
    <scope>NUCLEOTIDE SEQUENCE [LARGE SCALE GENOMIC DNA]</scope>
    <source>
        <strain evidence="5 6">SRW20</strain>
    </source>
</reference>
<dbReference type="AlphaFoldDB" id="A0A409Y1H9"/>
<accession>A0A409Y1H9</accession>
<feature type="repeat" description="TPR" evidence="3">
    <location>
        <begin position="2"/>
        <end position="35"/>
    </location>
</feature>
<dbReference type="Gene3D" id="3.80.10.10">
    <property type="entry name" value="Ribonuclease Inhibitor"/>
    <property type="match status" value="1"/>
</dbReference>
<dbReference type="InterPro" id="IPR001810">
    <property type="entry name" value="F-box_dom"/>
</dbReference>
<dbReference type="PROSITE" id="PS50005">
    <property type="entry name" value="TPR"/>
    <property type="match status" value="2"/>
</dbReference>
<dbReference type="PANTHER" id="PTHR22904">
    <property type="entry name" value="TPR REPEAT CONTAINING PROTEIN"/>
    <property type="match status" value="1"/>
</dbReference>
<protein>
    <recommendedName>
        <fullName evidence="4">F-box domain-containing protein</fullName>
    </recommendedName>
</protein>
<dbReference type="Gene3D" id="1.25.40.10">
    <property type="entry name" value="Tetratricopeptide repeat domain"/>
    <property type="match status" value="1"/>
</dbReference>
<dbReference type="InParanoid" id="A0A409Y1H9"/>
<dbReference type="OrthoDB" id="2423701at2759"/>
<gene>
    <name evidence="5" type="ORF">CVT26_006228</name>
</gene>
<dbReference type="PANTHER" id="PTHR22904:SF523">
    <property type="entry name" value="STRESS-INDUCED-PHOSPHOPROTEIN 1"/>
    <property type="match status" value="1"/>
</dbReference>
<keyword evidence="2 3" id="KW-0802">TPR repeat</keyword>
<dbReference type="SUPFAM" id="SSF48452">
    <property type="entry name" value="TPR-like"/>
    <property type="match status" value="1"/>
</dbReference>
<evidence type="ECO:0000313" key="5">
    <source>
        <dbReference type="EMBL" id="PPQ96803.1"/>
    </source>
</evidence>
<dbReference type="SUPFAM" id="SSF81383">
    <property type="entry name" value="F-box domain"/>
    <property type="match status" value="1"/>
</dbReference>
<dbReference type="EMBL" id="NHYE01001322">
    <property type="protein sequence ID" value="PPQ96803.1"/>
    <property type="molecule type" value="Genomic_DNA"/>
</dbReference>
<name>A0A409Y1H9_9AGAR</name>
<evidence type="ECO:0000256" key="1">
    <source>
        <dbReference type="ARBA" id="ARBA00022737"/>
    </source>
</evidence>
<keyword evidence="1" id="KW-0677">Repeat</keyword>
<feature type="domain" description="F-box" evidence="4">
    <location>
        <begin position="131"/>
        <end position="181"/>
    </location>
</feature>
<dbReference type="InterPro" id="IPR032675">
    <property type="entry name" value="LRR_dom_sf"/>
</dbReference>
<comment type="caution">
    <text evidence="5">The sequence shown here is derived from an EMBL/GenBank/DDBJ whole genome shotgun (WGS) entry which is preliminary data.</text>
</comment>
<dbReference type="InterPro" id="IPR019734">
    <property type="entry name" value="TPR_rpt"/>
</dbReference>
<dbReference type="STRING" id="231916.A0A409Y1H9"/>
<keyword evidence="6" id="KW-1185">Reference proteome</keyword>
<feature type="repeat" description="TPR" evidence="3">
    <location>
        <begin position="37"/>
        <end position="70"/>
    </location>
</feature>
<organism evidence="5 6">
    <name type="scientific">Gymnopilus dilepis</name>
    <dbReference type="NCBI Taxonomy" id="231916"/>
    <lineage>
        <taxon>Eukaryota</taxon>
        <taxon>Fungi</taxon>
        <taxon>Dikarya</taxon>
        <taxon>Basidiomycota</taxon>
        <taxon>Agaricomycotina</taxon>
        <taxon>Agaricomycetes</taxon>
        <taxon>Agaricomycetidae</taxon>
        <taxon>Agaricales</taxon>
        <taxon>Agaricineae</taxon>
        <taxon>Hymenogastraceae</taxon>
        <taxon>Gymnopilus</taxon>
    </lineage>
</organism>
<dbReference type="GO" id="GO:0051879">
    <property type="term" value="F:Hsp90 protein binding"/>
    <property type="evidence" value="ECO:0007669"/>
    <property type="project" value="TreeGrafter"/>
</dbReference>
<dbReference type="InterPro" id="IPR036047">
    <property type="entry name" value="F-box-like_dom_sf"/>
</dbReference>
<dbReference type="SMART" id="SM00028">
    <property type="entry name" value="TPR"/>
    <property type="match status" value="3"/>
</dbReference>
<evidence type="ECO:0000256" key="2">
    <source>
        <dbReference type="ARBA" id="ARBA00022803"/>
    </source>
</evidence>
<dbReference type="PROSITE" id="PS50181">
    <property type="entry name" value="FBOX"/>
    <property type="match status" value="1"/>
</dbReference>
<evidence type="ECO:0000313" key="6">
    <source>
        <dbReference type="Proteomes" id="UP000284706"/>
    </source>
</evidence>
<dbReference type="Proteomes" id="UP000284706">
    <property type="component" value="Unassembled WGS sequence"/>
</dbReference>
<sequence length="554" mass="62646">MSRSAFQLGISKYQAGDYQSALRHFTEALKRKGPNNFLILDSRAAVYFKLGEIKEAMKDARQTIALAPDKWQGYARAARLFLASKKFESSIAMIKLALERLKETDHERRASLLSLEKEALRDMEAHRKRFADNMGKLPIELFGEIARILMQEDLAAPIFLSQVSKHWREVVHNIPFLWDTLVLTQRRPKQKAKIWLERSHGKLRELIVRSSALDVPQWSASLFDELEWCHLRVLRVQRWDVAAYLHSTKQANSLSNLECLQLDHSDNNDPWRVRSLPMLGDPQRLRQLDMKSMPFTANTRFTNLTSLRIQSVTFFAGVLFDFLKNNQSLEHLSIESIAALTDDQNKDGFCLPYLSTLELKKSYPIFIHSLDLPKLQILRVESPPPGHDSFLQQLVSKGLSSLIELKLSSVQCRVDTTINLLRLSENLEVLEVSNTSSHAAVIVEALANPSYPRSNSEQALSSSPTSLCPRLSHVNLSKSPDLQGSALKRMVMCRLPPAPVEGSSAGTQGTNACPISSLVIDECPNIDPVHLPWLRENVGSISCIYMKKKAKFRA</sequence>
<dbReference type="SUPFAM" id="SSF52047">
    <property type="entry name" value="RNI-like"/>
    <property type="match status" value="1"/>
</dbReference>
<evidence type="ECO:0000256" key="3">
    <source>
        <dbReference type="PROSITE-ProRule" id="PRU00339"/>
    </source>
</evidence>
<proteinExistence type="predicted"/>
<dbReference type="InterPro" id="IPR011990">
    <property type="entry name" value="TPR-like_helical_dom_sf"/>
</dbReference>
<evidence type="ECO:0000259" key="4">
    <source>
        <dbReference type="PROSITE" id="PS50181"/>
    </source>
</evidence>